<gene>
    <name evidence="1" type="ORF">HPB50_012801</name>
</gene>
<sequence>MSAAAGASTSGQGPRFVREPPSRLRFHNSTGGSVECSARGHPTPELRWLALDDTGVVPGTPALDLPGLRRMRADGSLEFLPFRADEYRQDVHSATYRCLASNRIGVIGSRDVHVRAGVSSGARKGPSGHQGLLWPTRLLRPAPISSGPAHGRDASRSAFAVVQHPYKPQVYDEFVIAGNTAVFRCSVPSFVRDFLEFFAWIRDDGTPAVPTLGSSTASRARLAPKGMPESLINKAAPWPYAAIPLGRSPGRLTDSAARNPGNSVFSDTSAAPRALTNLSNARPWHFFSLGISRLAAPPPIRAPRKRSSNTETTLPFSK</sequence>
<comment type="caution">
    <text evidence="1">The sequence shown here is derived from an EMBL/GenBank/DDBJ whole genome shotgun (WGS) entry which is preliminary data.</text>
</comment>
<proteinExistence type="predicted"/>
<evidence type="ECO:0000313" key="2">
    <source>
        <dbReference type="Proteomes" id="UP000821845"/>
    </source>
</evidence>
<keyword evidence="2" id="KW-1185">Reference proteome</keyword>
<dbReference type="Proteomes" id="UP000821845">
    <property type="component" value="Chromosome 3"/>
</dbReference>
<accession>A0ACB7SQ10</accession>
<dbReference type="EMBL" id="CM023483">
    <property type="protein sequence ID" value="KAH6936036.1"/>
    <property type="molecule type" value="Genomic_DNA"/>
</dbReference>
<name>A0ACB7SQ10_HYAAI</name>
<protein>
    <submittedName>
        <fullName evidence="1">Uncharacterized protein</fullName>
    </submittedName>
</protein>
<reference evidence="1" key="1">
    <citation type="submission" date="2020-05" db="EMBL/GenBank/DDBJ databases">
        <title>Large-scale comparative analyses of tick genomes elucidate their genetic diversity and vector capacities.</title>
        <authorList>
            <person name="Jia N."/>
            <person name="Wang J."/>
            <person name="Shi W."/>
            <person name="Du L."/>
            <person name="Sun Y."/>
            <person name="Zhan W."/>
            <person name="Jiang J."/>
            <person name="Wang Q."/>
            <person name="Zhang B."/>
            <person name="Ji P."/>
            <person name="Sakyi L.B."/>
            <person name="Cui X."/>
            <person name="Yuan T."/>
            <person name="Jiang B."/>
            <person name="Yang W."/>
            <person name="Lam T.T.-Y."/>
            <person name="Chang Q."/>
            <person name="Ding S."/>
            <person name="Wang X."/>
            <person name="Zhu J."/>
            <person name="Ruan X."/>
            <person name="Zhao L."/>
            <person name="Wei J."/>
            <person name="Que T."/>
            <person name="Du C."/>
            <person name="Cheng J."/>
            <person name="Dai P."/>
            <person name="Han X."/>
            <person name="Huang E."/>
            <person name="Gao Y."/>
            <person name="Liu J."/>
            <person name="Shao H."/>
            <person name="Ye R."/>
            <person name="Li L."/>
            <person name="Wei W."/>
            <person name="Wang X."/>
            <person name="Wang C."/>
            <person name="Yang T."/>
            <person name="Huo Q."/>
            <person name="Li W."/>
            <person name="Guo W."/>
            <person name="Chen H."/>
            <person name="Zhou L."/>
            <person name="Ni X."/>
            <person name="Tian J."/>
            <person name="Zhou Y."/>
            <person name="Sheng Y."/>
            <person name="Liu T."/>
            <person name="Pan Y."/>
            <person name="Xia L."/>
            <person name="Li J."/>
            <person name="Zhao F."/>
            <person name="Cao W."/>
        </authorList>
    </citation>
    <scope>NUCLEOTIDE SEQUENCE</scope>
    <source>
        <strain evidence="1">Hyas-2018</strain>
    </source>
</reference>
<evidence type="ECO:0000313" key="1">
    <source>
        <dbReference type="EMBL" id="KAH6936036.1"/>
    </source>
</evidence>
<organism evidence="1 2">
    <name type="scientific">Hyalomma asiaticum</name>
    <name type="common">Tick</name>
    <dbReference type="NCBI Taxonomy" id="266040"/>
    <lineage>
        <taxon>Eukaryota</taxon>
        <taxon>Metazoa</taxon>
        <taxon>Ecdysozoa</taxon>
        <taxon>Arthropoda</taxon>
        <taxon>Chelicerata</taxon>
        <taxon>Arachnida</taxon>
        <taxon>Acari</taxon>
        <taxon>Parasitiformes</taxon>
        <taxon>Ixodida</taxon>
        <taxon>Ixodoidea</taxon>
        <taxon>Ixodidae</taxon>
        <taxon>Hyalomminae</taxon>
        <taxon>Hyalomma</taxon>
    </lineage>
</organism>